<evidence type="ECO:0000313" key="2">
    <source>
        <dbReference type="Proteomes" id="UP000245910"/>
    </source>
</evidence>
<name>A0A2L2SNX7_9HYPO</name>
<reference evidence="2" key="1">
    <citation type="submission" date="2014-10" db="EMBL/GenBank/DDBJ databases">
        <authorList>
            <person name="King R."/>
        </authorList>
    </citation>
    <scope>NUCLEOTIDE SEQUENCE [LARGE SCALE GENOMIC DNA]</scope>
    <source>
        <strain evidence="2">A3/5</strain>
    </source>
</reference>
<accession>A0A2L2SNX7</accession>
<keyword evidence="2" id="KW-1185">Reference proteome</keyword>
<protein>
    <submittedName>
        <fullName evidence="1">Uncharacterized protein</fullName>
    </submittedName>
</protein>
<evidence type="ECO:0000313" key="1">
    <source>
        <dbReference type="EMBL" id="CEI39376.1"/>
    </source>
</evidence>
<dbReference type="Proteomes" id="UP000245910">
    <property type="component" value="Chromosome IIII"/>
</dbReference>
<organism evidence="1 2">
    <name type="scientific">Fusarium venenatum</name>
    <dbReference type="NCBI Taxonomy" id="56646"/>
    <lineage>
        <taxon>Eukaryota</taxon>
        <taxon>Fungi</taxon>
        <taxon>Dikarya</taxon>
        <taxon>Ascomycota</taxon>
        <taxon>Pezizomycotina</taxon>
        <taxon>Sordariomycetes</taxon>
        <taxon>Hypocreomycetidae</taxon>
        <taxon>Hypocreales</taxon>
        <taxon>Nectriaceae</taxon>
        <taxon>Fusarium</taxon>
    </lineage>
</organism>
<sequence>MNFPPVRFEERVRWTLSERKFRSSDESQIYLVILDDGQFSIMIVVTGLRVALSSPETKAVLTGEPEGDATPCMHVCIASTVTVGKAGRGCSPRLKSKAKPFVTLRENVD</sequence>
<proteinExistence type="predicted"/>
<dbReference type="EMBL" id="LN649232">
    <property type="protein sequence ID" value="CEI39376.1"/>
    <property type="molecule type" value="Genomic_DNA"/>
</dbReference>
<dbReference type="AlphaFoldDB" id="A0A2L2SNX7"/>